<reference evidence="2 3" key="1">
    <citation type="journal article" date="2018" name="BMC Genomics">
        <title>The genome of Naegleria lovaniensis, the basis for a comparative approach to unravel pathogenicity factors of the human pathogenic amoeba N. fowleri.</title>
        <authorList>
            <person name="Liechti N."/>
            <person name="Schurch N."/>
            <person name="Bruggmann R."/>
            <person name="Wittwer M."/>
        </authorList>
    </citation>
    <scope>NUCLEOTIDE SEQUENCE [LARGE SCALE GENOMIC DNA]</scope>
    <source>
        <strain evidence="2 3">ATCC 30569</strain>
    </source>
</reference>
<feature type="compositionally biased region" description="Basic and acidic residues" evidence="1">
    <location>
        <begin position="472"/>
        <end position="483"/>
    </location>
</feature>
<feature type="compositionally biased region" description="Low complexity" evidence="1">
    <location>
        <begin position="244"/>
        <end position="253"/>
    </location>
</feature>
<feature type="compositionally biased region" description="Polar residues" evidence="1">
    <location>
        <begin position="330"/>
        <end position="341"/>
    </location>
</feature>
<feature type="compositionally biased region" description="Low complexity" evidence="1">
    <location>
        <begin position="553"/>
        <end position="567"/>
    </location>
</feature>
<gene>
    <name evidence="2" type="ORF">C9374_011024</name>
</gene>
<organism evidence="2 3">
    <name type="scientific">Naegleria lovaniensis</name>
    <name type="common">Amoeba</name>
    <dbReference type="NCBI Taxonomy" id="51637"/>
    <lineage>
        <taxon>Eukaryota</taxon>
        <taxon>Discoba</taxon>
        <taxon>Heterolobosea</taxon>
        <taxon>Tetramitia</taxon>
        <taxon>Eutetramitia</taxon>
        <taxon>Vahlkampfiidae</taxon>
        <taxon>Naegleria</taxon>
    </lineage>
</organism>
<proteinExistence type="predicted"/>
<accession>A0AA88GEL5</accession>
<feature type="region of interest" description="Disordered" evidence="1">
    <location>
        <begin position="470"/>
        <end position="507"/>
    </location>
</feature>
<dbReference type="Proteomes" id="UP000816034">
    <property type="component" value="Unassembled WGS sequence"/>
</dbReference>
<feature type="region of interest" description="Disordered" evidence="1">
    <location>
        <begin position="694"/>
        <end position="741"/>
    </location>
</feature>
<feature type="region of interest" description="Disordered" evidence="1">
    <location>
        <begin position="195"/>
        <end position="216"/>
    </location>
</feature>
<evidence type="ECO:0000313" key="2">
    <source>
        <dbReference type="EMBL" id="KAG2374187.1"/>
    </source>
</evidence>
<sequence>MTESNNNSKNSSSKKNFHTIELKWMNQIETSIVDSNTRDADVMVQVSSRKIKNQEESPNNILFRTHHYEFRLEPNESFFKLKGNSDTSSRFFVELKLLKNLTQMRKRKTPPNSLSSSLPSSLSSQGSSQSNFHSLSGYQTQSLSNSQKEEEDDSALSPRSLEIAEENSDTDQSNEAAAAAENLLSICALAQRSASTSMATHDETSSPQNTQQKPHSLFGSNIQTETTTSSSPTKVRIAPNLTSITTNFNNSSNIAKPNFTPSVEYASTQNPPSTKSSTTQGGVRTPPTTQPTEVVFEPFAFTPPKKTSKGSKNSETPSKKKRGAAKENNYDASNGSDSPGTMDSAGIVDSSIPFSPFDDIINSVDPNHFTLSTTNPQGMEEEFREFSIGNEEVPVITYSFTEDLATKSWVVELFWPTEKKALSWRGKFCFYISIFRKDMASRSYKLVLSKISSQFAVFSKPDVYLKKIKSSTTKESKKSEAKESKKKKGGRKKETTTPLVGNPSPQMLSDGVVASAETMTMVEHLLPPKPQQGLASMIPISGGGGDIAVHPFQPQLQPHPQGGSPPLSGNPVRTASNSLPPSATLMHPQQQQTMMNTLAPLNPQSGFHHSGGTLNTNHMPLPNPNQILSNAHMLQPPQLSPSNSNNNNASSMHSPPMMMVNHSQHHYLAPSFNSGNNSTLNGSSTPGINLQPPTTSMIPPFSPPSSLATGTNSQTEKRFNSEIDNPTTINEDMSPHKKTKI</sequence>
<feature type="compositionally biased region" description="Low complexity" evidence="1">
    <location>
        <begin position="111"/>
        <end position="137"/>
    </location>
</feature>
<dbReference type="GeneID" id="68103478"/>
<keyword evidence="3" id="KW-1185">Reference proteome</keyword>
<protein>
    <submittedName>
        <fullName evidence="2">Uncharacterized protein</fullName>
    </submittedName>
</protein>
<comment type="caution">
    <text evidence="2">The sequence shown here is derived from an EMBL/GenBank/DDBJ whole genome shotgun (WGS) entry which is preliminary data.</text>
</comment>
<dbReference type="AlphaFoldDB" id="A0AA88GEL5"/>
<feature type="compositionally biased region" description="Polar residues" evidence="1">
    <location>
        <begin position="259"/>
        <end position="292"/>
    </location>
</feature>
<name>A0AA88GEL5_NAELO</name>
<evidence type="ECO:0000256" key="1">
    <source>
        <dbReference type="SAM" id="MobiDB-lite"/>
    </source>
</evidence>
<feature type="compositionally biased region" description="Polar residues" evidence="1">
    <location>
        <begin position="704"/>
        <end position="714"/>
    </location>
</feature>
<feature type="region of interest" description="Disordered" evidence="1">
    <location>
        <begin position="553"/>
        <end position="576"/>
    </location>
</feature>
<feature type="region of interest" description="Disordered" evidence="1">
    <location>
        <begin position="244"/>
        <end position="347"/>
    </location>
</feature>
<dbReference type="RefSeq" id="XP_044543361.1">
    <property type="nucleotide sequence ID" value="XM_044686634.1"/>
</dbReference>
<feature type="compositionally biased region" description="Polar residues" evidence="1">
    <location>
        <begin position="722"/>
        <end position="731"/>
    </location>
</feature>
<evidence type="ECO:0000313" key="3">
    <source>
        <dbReference type="Proteomes" id="UP000816034"/>
    </source>
</evidence>
<dbReference type="EMBL" id="PYSW02000047">
    <property type="protein sequence ID" value="KAG2374187.1"/>
    <property type="molecule type" value="Genomic_DNA"/>
</dbReference>
<feature type="region of interest" description="Disordered" evidence="1">
    <location>
        <begin position="103"/>
        <end position="157"/>
    </location>
</feature>